<dbReference type="SUPFAM" id="SSF53850">
    <property type="entry name" value="Periplasmic binding protein-like II"/>
    <property type="match status" value="1"/>
</dbReference>
<dbReference type="PROSITE" id="PS51318">
    <property type="entry name" value="TAT"/>
    <property type="match status" value="1"/>
</dbReference>
<dbReference type="KEGG" id="tio:INP52_04980"/>
<evidence type="ECO:0000256" key="2">
    <source>
        <dbReference type="SAM" id="SignalP"/>
    </source>
</evidence>
<protein>
    <submittedName>
        <fullName evidence="4">Transporter substrate-binding domain-containing protein</fullName>
    </submittedName>
</protein>
<organism evidence="4 5">
    <name type="scientific">Thermophilibacter immobilis</name>
    <dbReference type="NCBI Taxonomy" id="2779519"/>
    <lineage>
        <taxon>Bacteria</taxon>
        <taxon>Bacillati</taxon>
        <taxon>Actinomycetota</taxon>
        <taxon>Coriobacteriia</taxon>
        <taxon>Coriobacteriales</taxon>
        <taxon>Atopobiaceae</taxon>
        <taxon>Thermophilibacter</taxon>
    </lineage>
</organism>
<dbReference type="SMART" id="SM00062">
    <property type="entry name" value="PBPb"/>
    <property type="match status" value="1"/>
</dbReference>
<name>A0A7S7RTR5_9ACTN</name>
<dbReference type="Gene3D" id="3.40.190.10">
    <property type="entry name" value="Periplasmic binding protein-like II"/>
    <property type="match status" value="2"/>
</dbReference>
<feature type="signal peptide" evidence="2">
    <location>
        <begin position="1"/>
        <end position="27"/>
    </location>
</feature>
<feature type="domain" description="Solute-binding protein family 3/N-terminal" evidence="3">
    <location>
        <begin position="47"/>
        <end position="271"/>
    </location>
</feature>
<dbReference type="EMBL" id="CP063767">
    <property type="protein sequence ID" value="QOY59808.1"/>
    <property type="molecule type" value="Genomic_DNA"/>
</dbReference>
<accession>A0A7S7RTR5</accession>
<dbReference type="RefSeq" id="WP_194369594.1">
    <property type="nucleotide sequence ID" value="NZ_CP063767.1"/>
</dbReference>
<dbReference type="InterPro" id="IPR006311">
    <property type="entry name" value="TAT_signal"/>
</dbReference>
<dbReference type="InterPro" id="IPR001638">
    <property type="entry name" value="Solute-binding_3/MltF_N"/>
</dbReference>
<reference evidence="4 5" key="1">
    <citation type="submission" date="2020-10" db="EMBL/GenBank/DDBJ databases">
        <title>Olsenella immobilis sp.nov., isolated from the mud in a fermentation cellar used for the production of Chinese strong-flavoured liquor.</title>
        <authorList>
            <person name="Lu L."/>
        </authorList>
    </citation>
    <scope>NUCLEOTIDE SEQUENCE [LARGE SCALE GENOMIC DNA]</scope>
    <source>
        <strain evidence="4 5">LZLJ-2</strain>
    </source>
</reference>
<evidence type="ECO:0000313" key="5">
    <source>
        <dbReference type="Proteomes" id="UP000593735"/>
    </source>
</evidence>
<dbReference type="Proteomes" id="UP000593735">
    <property type="component" value="Chromosome"/>
</dbReference>
<dbReference type="PROSITE" id="PS51257">
    <property type="entry name" value="PROKAR_LIPOPROTEIN"/>
    <property type="match status" value="1"/>
</dbReference>
<dbReference type="AlphaFoldDB" id="A0A7S7RTR5"/>
<dbReference type="Pfam" id="PF00497">
    <property type="entry name" value="SBP_bac_3"/>
    <property type="match status" value="1"/>
</dbReference>
<dbReference type="PANTHER" id="PTHR35936">
    <property type="entry name" value="MEMBRANE-BOUND LYTIC MUREIN TRANSGLYCOSYLASE F"/>
    <property type="match status" value="1"/>
</dbReference>
<evidence type="ECO:0000313" key="4">
    <source>
        <dbReference type="EMBL" id="QOY59808.1"/>
    </source>
</evidence>
<evidence type="ECO:0000259" key="3">
    <source>
        <dbReference type="SMART" id="SM00062"/>
    </source>
</evidence>
<evidence type="ECO:0000256" key="1">
    <source>
        <dbReference type="ARBA" id="ARBA00022729"/>
    </source>
</evidence>
<gene>
    <name evidence="4" type="ORF">INP52_04980</name>
</gene>
<dbReference type="PANTHER" id="PTHR35936:SF19">
    <property type="entry name" value="AMINO-ACID-BINDING PROTEIN YXEM-RELATED"/>
    <property type="match status" value="1"/>
</dbReference>
<keyword evidence="5" id="KW-1185">Reference proteome</keyword>
<proteinExistence type="predicted"/>
<feature type="chain" id="PRO_5038970612" evidence="2">
    <location>
        <begin position="28"/>
        <end position="281"/>
    </location>
</feature>
<sequence>MNNQISRRTFLRSALASGAVAAGAVLAGCSGSSDTSEGTGSSDAITKVTLVSSGNGLPYSLLGSDGSWTGIDADIWEQIKSDTGIELTVKQAEFSAMFGELDAGRANLVANCLAVKPERTEKYLASNPYYGDAQGVAVAPDNTTINTFDDLAGKTCGVTSGQASETIARQMAEDLGFTITTYEESNAGMSDLLLGRIDAMFTTDTVVYQFNDANSVTCRILDERTASNNVAYFFPKTDEGQRYCDFVNAEIDKMLDDGRMSQIITEWMHSDMTTLINHDED</sequence>
<keyword evidence="1 2" id="KW-0732">Signal</keyword>